<dbReference type="OrthoDB" id="10021397at2759"/>
<evidence type="ECO:0000313" key="7">
    <source>
        <dbReference type="EMBL" id="RDW58827.1"/>
    </source>
</evidence>
<gene>
    <name evidence="7" type="ORF">BP6252_13303</name>
</gene>
<proteinExistence type="predicted"/>
<evidence type="ECO:0000259" key="5">
    <source>
        <dbReference type="Pfam" id="PF01266"/>
    </source>
</evidence>
<protein>
    <recommendedName>
        <fullName evidence="9">FAD-binding domain-containing protein</fullName>
    </recommendedName>
</protein>
<dbReference type="AlphaFoldDB" id="A0A3D8QAW6"/>
<comment type="caution">
    <text evidence="7">The sequence shown here is derived from an EMBL/GenBank/DDBJ whole genome shotgun (WGS) entry which is preliminary data.</text>
</comment>
<keyword evidence="2" id="KW-0274">FAD</keyword>
<feature type="domain" description="FAD dependent oxidoreductase" evidence="5">
    <location>
        <begin position="30"/>
        <end position="77"/>
    </location>
</feature>
<evidence type="ECO:0000313" key="8">
    <source>
        <dbReference type="Proteomes" id="UP000256645"/>
    </source>
</evidence>
<name>A0A3D8QAW6_9HELO</name>
<feature type="region of interest" description="Disordered" evidence="4">
    <location>
        <begin position="1"/>
        <end position="24"/>
    </location>
</feature>
<accession>A0A3D8QAW6</accession>
<dbReference type="GO" id="GO:0044550">
    <property type="term" value="P:secondary metabolite biosynthetic process"/>
    <property type="evidence" value="ECO:0007669"/>
    <property type="project" value="TreeGrafter"/>
</dbReference>
<dbReference type="Proteomes" id="UP000256645">
    <property type="component" value="Unassembled WGS sequence"/>
</dbReference>
<evidence type="ECO:0000256" key="3">
    <source>
        <dbReference type="ARBA" id="ARBA00023002"/>
    </source>
</evidence>
<feature type="domain" description="FAD-binding" evidence="6">
    <location>
        <begin position="319"/>
        <end position="408"/>
    </location>
</feature>
<dbReference type="InterPro" id="IPR006076">
    <property type="entry name" value="FAD-dep_OxRdtase"/>
</dbReference>
<dbReference type="GO" id="GO:0016491">
    <property type="term" value="F:oxidoreductase activity"/>
    <property type="evidence" value="ECO:0007669"/>
    <property type="project" value="UniProtKB-KW"/>
</dbReference>
<evidence type="ECO:0000256" key="4">
    <source>
        <dbReference type="SAM" id="MobiDB-lite"/>
    </source>
</evidence>
<dbReference type="PANTHER" id="PTHR46720">
    <property type="entry name" value="HYDROXYLASE, PUTATIVE (AFU_ORTHOLOGUE AFUA_3G01460)-RELATED"/>
    <property type="match status" value="1"/>
</dbReference>
<sequence length="473" mass="51560">METATIQPTNGVHPSGKQTNGETASSTSLDIAVVGAGIVGVMTALGLLHAGHTVTVYERANDYFEVGAAMAFTGVARECMQRLDPSVLEALHRVGEVNRHPMNRYWDGFNPATKDVAQSEQSLLFQQSARELDYMGCLRSIFLQEMAKALPDGTVKFGKSLESYSEEAAGVELRFADGSIAQADAVVACDGIHSKARQLLLGEDNPASRPSFTHKVAYRALIPIADAVNALGEDKANNQCAHLGPDAHALSFPASYWGLLGAAGLFHEVANWTLSNIFIFLHDPKPWPDPHKMTLEVEKSEMVPALSQWAPGMRELVERMPEKVFKWAIFDMAENPANTFAHGRVALVGDAAHASSPFHGAGACMGVEDALVLVSVLETALSDTSGLSKAQAVTAAFQAYSSVRLERSQWLVSSSRDMGEIYQWRYSATGSDPMKIKAEIETRSRKIWDYDVDQMLAEAKQDCEKRLKLSEQQ</sequence>
<evidence type="ECO:0008006" key="9">
    <source>
        <dbReference type="Google" id="ProtNLM"/>
    </source>
</evidence>
<keyword evidence="1" id="KW-0285">Flavoprotein</keyword>
<keyword evidence="8" id="KW-1185">Reference proteome</keyword>
<dbReference type="Pfam" id="PF01266">
    <property type="entry name" value="DAO"/>
    <property type="match status" value="1"/>
</dbReference>
<dbReference type="InterPro" id="IPR036188">
    <property type="entry name" value="FAD/NAD-bd_sf"/>
</dbReference>
<dbReference type="GO" id="GO:0071949">
    <property type="term" value="F:FAD binding"/>
    <property type="evidence" value="ECO:0007669"/>
    <property type="project" value="InterPro"/>
</dbReference>
<dbReference type="EMBL" id="PDLM01000017">
    <property type="protein sequence ID" value="RDW58827.1"/>
    <property type="molecule type" value="Genomic_DNA"/>
</dbReference>
<dbReference type="Gene3D" id="3.50.50.60">
    <property type="entry name" value="FAD/NAD(P)-binding domain"/>
    <property type="match status" value="1"/>
</dbReference>
<keyword evidence="3" id="KW-0560">Oxidoreductase</keyword>
<dbReference type="InterPro" id="IPR051104">
    <property type="entry name" value="FAD_monoxygenase"/>
</dbReference>
<dbReference type="PRINTS" id="PR00420">
    <property type="entry name" value="RNGMNOXGNASE"/>
</dbReference>
<organism evidence="7 8">
    <name type="scientific">Coleophoma cylindrospora</name>
    <dbReference type="NCBI Taxonomy" id="1849047"/>
    <lineage>
        <taxon>Eukaryota</taxon>
        <taxon>Fungi</taxon>
        <taxon>Dikarya</taxon>
        <taxon>Ascomycota</taxon>
        <taxon>Pezizomycotina</taxon>
        <taxon>Leotiomycetes</taxon>
        <taxon>Helotiales</taxon>
        <taxon>Dermateaceae</taxon>
        <taxon>Coleophoma</taxon>
    </lineage>
</organism>
<dbReference type="SUPFAM" id="SSF51905">
    <property type="entry name" value="FAD/NAD(P)-binding domain"/>
    <property type="match status" value="1"/>
</dbReference>
<dbReference type="STRING" id="1849047.A0A3D8QAW6"/>
<dbReference type="PANTHER" id="PTHR46720:SF3">
    <property type="entry name" value="FAD-BINDING DOMAIN-CONTAINING PROTEIN-RELATED"/>
    <property type="match status" value="1"/>
</dbReference>
<evidence type="ECO:0000259" key="6">
    <source>
        <dbReference type="Pfam" id="PF01494"/>
    </source>
</evidence>
<dbReference type="Pfam" id="PF01494">
    <property type="entry name" value="FAD_binding_3"/>
    <property type="match status" value="1"/>
</dbReference>
<reference evidence="7 8" key="1">
    <citation type="journal article" date="2018" name="IMA Fungus">
        <title>IMA Genome-F 9: Draft genome sequence of Annulohypoxylon stygium, Aspergillus mulundensis, Berkeleyomyces basicola (syn. Thielaviopsis basicola), Ceratocystis smalleyi, two Cercospora beticola strains, Coleophoma cylindrospora, Fusarium fracticaudum, Phialophora cf. hyalina, and Morchella septimelata.</title>
        <authorList>
            <person name="Wingfield B.D."/>
            <person name="Bills G.F."/>
            <person name="Dong Y."/>
            <person name="Huang W."/>
            <person name="Nel W.J."/>
            <person name="Swalarsk-Parry B.S."/>
            <person name="Vaghefi N."/>
            <person name="Wilken P.M."/>
            <person name="An Z."/>
            <person name="de Beer Z.W."/>
            <person name="De Vos L."/>
            <person name="Chen L."/>
            <person name="Duong T.A."/>
            <person name="Gao Y."/>
            <person name="Hammerbacher A."/>
            <person name="Kikkert J.R."/>
            <person name="Li Y."/>
            <person name="Li H."/>
            <person name="Li K."/>
            <person name="Li Q."/>
            <person name="Liu X."/>
            <person name="Ma X."/>
            <person name="Naidoo K."/>
            <person name="Pethybridge S.J."/>
            <person name="Sun J."/>
            <person name="Steenkamp E.T."/>
            <person name="van der Nest M.A."/>
            <person name="van Wyk S."/>
            <person name="Wingfield M.J."/>
            <person name="Xiong C."/>
            <person name="Yue Q."/>
            <person name="Zhang X."/>
        </authorList>
    </citation>
    <scope>NUCLEOTIDE SEQUENCE [LARGE SCALE GENOMIC DNA]</scope>
    <source>
        <strain evidence="7 8">BP6252</strain>
    </source>
</reference>
<dbReference type="InterPro" id="IPR002938">
    <property type="entry name" value="FAD-bd"/>
</dbReference>
<evidence type="ECO:0000256" key="2">
    <source>
        <dbReference type="ARBA" id="ARBA00022827"/>
    </source>
</evidence>
<evidence type="ECO:0000256" key="1">
    <source>
        <dbReference type="ARBA" id="ARBA00022630"/>
    </source>
</evidence>